<organism evidence="1 2">
    <name type="scientific">Naganishia liquefaciens</name>
    <dbReference type="NCBI Taxonomy" id="104408"/>
    <lineage>
        <taxon>Eukaryota</taxon>
        <taxon>Fungi</taxon>
        <taxon>Dikarya</taxon>
        <taxon>Basidiomycota</taxon>
        <taxon>Agaricomycotina</taxon>
        <taxon>Tremellomycetes</taxon>
        <taxon>Filobasidiales</taxon>
        <taxon>Filobasidiaceae</taxon>
        <taxon>Naganishia</taxon>
    </lineage>
</organism>
<evidence type="ECO:0000313" key="1">
    <source>
        <dbReference type="EMBL" id="GHJ85580.1"/>
    </source>
</evidence>
<proteinExistence type="predicted"/>
<dbReference type="EMBL" id="BLZA01000013">
    <property type="protein sequence ID" value="GHJ85580.1"/>
    <property type="molecule type" value="Genomic_DNA"/>
</dbReference>
<sequence>MSVYPHQTKSRASSHMPSACANRSVIDAAQILAAGISALSSPARQQKSSQWSEISEFEGSVSSMMGVMHNIVSFSASSSIDLSLWELPSILPTRFARCSRLLCHDYFR</sequence>
<evidence type="ECO:0000313" key="2">
    <source>
        <dbReference type="Proteomes" id="UP000620104"/>
    </source>
</evidence>
<protein>
    <submittedName>
        <fullName evidence="1">Uncharacterized protein</fullName>
    </submittedName>
</protein>
<gene>
    <name evidence="1" type="ORF">NliqN6_1982</name>
</gene>
<comment type="caution">
    <text evidence="1">The sequence shown here is derived from an EMBL/GenBank/DDBJ whole genome shotgun (WGS) entry which is preliminary data.</text>
</comment>
<dbReference type="Proteomes" id="UP000620104">
    <property type="component" value="Unassembled WGS sequence"/>
</dbReference>
<accession>A0A8H3TQY4</accession>
<name>A0A8H3TQY4_9TREE</name>
<reference evidence="1" key="1">
    <citation type="submission" date="2020-07" db="EMBL/GenBank/DDBJ databases">
        <title>Draft Genome Sequence of a Deep-Sea Yeast, Naganishia (Cryptococcus) liquefaciens strain N6.</title>
        <authorList>
            <person name="Han Y.W."/>
            <person name="Kajitani R."/>
            <person name="Morimoto H."/>
            <person name="Parhat M."/>
            <person name="Tsubouchi H."/>
            <person name="Bakenova O."/>
            <person name="Ogata M."/>
            <person name="Argunhan B."/>
            <person name="Aoki R."/>
            <person name="Kajiwara S."/>
            <person name="Itoh T."/>
            <person name="Iwasaki H."/>
        </authorList>
    </citation>
    <scope>NUCLEOTIDE SEQUENCE</scope>
    <source>
        <strain evidence="1">N6</strain>
    </source>
</reference>
<keyword evidence="2" id="KW-1185">Reference proteome</keyword>
<dbReference type="AlphaFoldDB" id="A0A8H3TQY4"/>